<protein>
    <submittedName>
        <fullName evidence="2">PI7L</fullName>
    </submittedName>
</protein>
<keyword evidence="1" id="KW-1133">Transmembrane helix</keyword>
<name>A0A649YKE2_ASF</name>
<evidence type="ECO:0000256" key="1">
    <source>
        <dbReference type="SAM" id="Phobius"/>
    </source>
</evidence>
<feature type="transmembrane region" description="Helical" evidence="1">
    <location>
        <begin position="71"/>
        <end position="89"/>
    </location>
</feature>
<organism evidence="2">
    <name type="scientific">African swine fever virus</name>
    <name type="common">ASFV</name>
    <dbReference type="NCBI Taxonomy" id="10497"/>
    <lineage>
        <taxon>Viruses</taxon>
        <taxon>Varidnaviria</taxon>
        <taxon>Bamfordvirae</taxon>
        <taxon>Nucleocytoviricota</taxon>
        <taxon>Pokkesviricetes</taxon>
        <taxon>Asfuvirales</taxon>
        <taxon>Asfarviridae</taxon>
        <taxon>Asfivirus</taxon>
        <taxon>Asfivirus haemorrhagiae</taxon>
    </lineage>
</organism>
<organismHost>
    <name type="scientific">Sus scrofa</name>
    <name type="common">Pig</name>
    <dbReference type="NCBI Taxonomy" id="9823"/>
</organismHost>
<reference evidence="2" key="1">
    <citation type="submission" date="2019-08" db="EMBL/GenBank/DDBJ databases">
        <authorList>
            <person name="Ndlovu S.S."/>
        </authorList>
    </citation>
    <scope>NUCLEOTIDE SEQUENCE [LARGE SCALE GENOMIC DNA]</scope>
    <source>
        <strain evidence="2">LIV_5_40</strain>
    </source>
</reference>
<keyword evidence="1" id="KW-0812">Transmembrane</keyword>
<organismHost>
    <name type="scientific">Phacochoerus aethiopicus</name>
    <name type="common">Warthog</name>
    <dbReference type="NCBI Taxonomy" id="85517"/>
</organismHost>
<proteinExistence type="predicted"/>
<keyword evidence="1" id="KW-0472">Membrane</keyword>
<organismHost>
    <name type="scientific">Ornithodoros</name>
    <name type="common">relapsing fever ticks</name>
    <dbReference type="NCBI Taxonomy" id="6937"/>
</organismHost>
<gene>
    <name evidence="2" type="primary">I7L</name>
</gene>
<organismHost>
    <name type="scientific">Potamochoerus larvatus</name>
    <name type="common">Bushpig</name>
    <dbReference type="NCBI Taxonomy" id="273792"/>
</organismHost>
<evidence type="ECO:0000313" key="2">
    <source>
        <dbReference type="EMBL" id="QGM12779.1"/>
    </source>
</evidence>
<organismHost>
    <name type="scientific">Phacochoerus africanus</name>
    <name type="common">Warthog</name>
    <dbReference type="NCBI Taxonomy" id="41426"/>
</organismHost>
<accession>A0A649YKE2</accession>
<dbReference type="EMBL" id="MN318203">
    <property type="protein sequence ID" value="QGM12779.1"/>
    <property type="molecule type" value="Genomic_DNA"/>
</dbReference>
<sequence>MVYTGIQDDTRYPGTLLCYRQFWHIITCYGTIVQTEYVCAGAASARYWYSSRLRQSYHTQKERKQHTYPKVHYISYAAYILLFFLHGIIHRFSCPAYYDASPCMIIYKKFSF</sequence>
<organismHost>
    <name type="scientific">Ornithodoros moubata</name>
    <name type="common">Soft tick</name>
    <name type="synonym">Argasid tick</name>
    <dbReference type="NCBI Taxonomy" id="6938"/>
</organismHost>